<dbReference type="SMART" id="SM00852">
    <property type="entry name" value="MoCF_biosynth"/>
    <property type="match status" value="1"/>
</dbReference>
<dbReference type="InterPro" id="IPR001453">
    <property type="entry name" value="MoaB/Mog_dom"/>
</dbReference>
<name>A0ABV5AML7_9BACL</name>
<comment type="pathway">
    <text evidence="2">Cofactor biosynthesis; molybdopterin biosynthesis.</text>
</comment>
<dbReference type="SUPFAM" id="SSF53218">
    <property type="entry name" value="Molybdenum cofactor biosynthesis proteins"/>
    <property type="match status" value="1"/>
</dbReference>
<keyword evidence="3" id="KW-0501">Molybdenum cofactor biosynthesis</keyword>
<dbReference type="EMBL" id="JBDXSU010000030">
    <property type="protein sequence ID" value="MFB5192857.1"/>
    <property type="molecule type" value="Genomic_DNA"/>
</dbReference>
<evidence type="ECO:0000256" key="2">
    <source>
        <dbReference type="ARBA" id="ARBA00005046"/>
    </source>
</evidence>
<evidence type="ECO:0000313" key="6">
    <source>
        <dbReference type="Proteomes" id="UP001579974"/>
    </source>
</evidence>
<gene>
    <name evidence="5" type="ORF">KKP3000_002447</name>
</gene>
<dbReference type="PROSITE" id="PS01078">
    <property type="entry name" value="MOCF_BIOSYNTHESIS_1"/>
    <property type="match status" value="1"/>
</dbReference>
<dbReference type="InterPro" id="IPR036425">
    <property type="entry name" value="MoaB/Mog-like_dom_sf"/>
</dbReference>
<evidence type="ECO:0000256" key="1">
    <source>
        <dbReference type="ARBA" id="ARBA00003487"/>
    </source>
</evidence>
<comment type="caution">
    <text evidence="5">The sequence shown here is derived from an EMBL/GenBank/DDBJ whole genome shotgun (WGS) entry which is preliminary data.</text>
</comment>
<evidence type="ECO:0000256" key="3">
    <source>
        <dbReference type="ARBA" id="ARBA00023150"/>
    </source>
</evidence>
<dbReference type="Proteomes" id="UP001579974">
    <property type="component" value="Unassembled WGS sequence"/>
</dbReference>
<accession>A0ABV5AML7</accession>
<dbReference type="PANTHER" id="PTHR43764">
    <property type="entry name" value="MOLYBDENUM COFACTOR BIOSYNTHESIS"/>
    <property type="match status" value="1"/>
</dbReference>
<comment type="function">
    <text evidence="1">May be involved in the biosynthesis of molybdopterin.</text>
</comment>
<dbReference type="InterPro" id="IPR051920">
    <property type="entry name" value="MPT_Adenylyltrnsfr/MoaC-Rel"/>
</dbReference>
<organism evidence="5 6">
    <name type="scientific">Alicyclobacillus fastidiosus</name>
    <dbReference type="NCBI Taxonomy" id="392011"/>
    <lineage>
        <taxon>Bacteria</taxon>
        <taxon>Bacillati</taxon>
        <taxon>Bacillota</taxon>
        <taxon>Bacilli</taxon>
        <taxon>Bacillales</taxon>
        <taxon>Alicyclobacillaceae</taxon>
        <taxon>Alicyclobacillus</taxon>
    </lineage>
</organism>
<protein>
    <submittedName>
        <fullName evidence="5">MogA/MoaB family molybdenum cofactor biosynthesis protein</fullName>
    </submittedName>
</protein>
<feature type="domain" description="MoaB/Mog" evidence="4">
    <location>
        <begin position="7"/>
        <end position="150"/>
    </location>
</feature>
<proteinExistence type="predicted"/>
<dbReference type="Gene3D" id="3.40.980.10">
    <property type="entry name" value="MoaB/Mog-like domain"/>
    <property type="match status" value="1"/>
</dbReference>
<evidence type="ECO:0000313" key="5">
    <source>
        <dbReference type="EMBL" id="MFB5192857.1"/>
    </source>
</evidence>
<sequence>MATYQAVVITLSDGAHQGKRLDTSGQRLASLLRDSGFDVIQTEILPDDKAMISSSLAGFAAARDVDLIVTTGGTGLGPRDVTPEATLEVIDREIPGMAEAMRMKTLEKTPMAMTSRQVVGVCNQTLIVNFPGSPKAVEECFEVVRPVLHHVIRLIHGHTEH</sequence>
<dbReference type="Pfam" id="PF00994">
    <property type="entry name" value="MoCF_biosynth"/>
    <property type="match status" value="1"/>
</dbReference>
<dbReference type="InterPro" id="IPR008284">
    <property type="entry name" value="MoCF_biosynth_CS"/>
</dbReference>
<evidence type="ECO:0000259" key="4">
    <source>
        <dbReference type="SMART" id="SM00852"/>
    </source>
</evidence>
<dbReference type="CDD" id="cd00886">
    <property type="entry name" value="MogA_MoaB"/>
    <property type="match status" value="1"/>
</dbReference>
<dbReference type="RefSeq" id="WP_275475149.1">
    <property type="nucleotide sequence ID" value="NZ_CP162940.1"/>
</dbReference>
<reference evidence="5 6" key="1">
    <citation type="journal article" date="2024" name="Int. J. Mol. Sci.">
        <title>Exploration of Alicyclobacillus spp. Genome in Search of Antibiotic Resistance.</title>
        <authorList>
            <person name="Bucka-Kolendo J."/>
            <person name="Kiousi D.E."/>
            <person name="Dekowska A."/>
            <person name="Mikolajczuk-Szczyrba A."/>
            <person name="Karadedos D.M."/>
            <person name="Michael P."/>
            <person name="Galanis A."/>
            <person name="Sokolowska B."/>
        </authorList>
    </citation>
    <scope>NUCLEOTIDE SEQUENCE [LARGE SCALE GENOMIC DNA]</scope>
    <source>
        <strain evidence="5 6">KKP 3000</strain>
    </source>
</reference>
<dbReference type="NCBIfam" id="TIGR00177">
    <property type="entry name" value="molyb_syn"/>
    <property type="match status" value="1"/>
</dbReference>
<keyword evidence="6" id="KW-1185">Reference proteome</keyword>
<dbReference type="PANTHER" id="PTHR43764:SF1">
    <property type="entry name" value="MOLYBDOPTERIN MOLYBDOTRANSFERASE"/>
    <property type="match status" value="1"/>
</dbReference>